<evidence type="ECO:0000313" key="2">
    <source>
        <dbReference type="Proteomes" id="UP001234297"/>
    </source>
</evidence>
<evidence type="ECO:0000313" key="1">
    <source>
        <dbReference type="EMBL" id="KAJ8640848.1"/>
    </source>
</evidence>
<protein>
    <submittedName>
        <fullName evidence="1">Uncharacterized protein</fullName>
    </submittedName>
</protein>
<dbReference type="EMBL" id="CM056813">
    <property type="protein sequence ID" value="KAJ8640848.1"/>
    <property type="molecule type" value="Genomic_DNA"/>
</dbReference>
<reference evidence="1 2" key="1">
    <citation type="journal article" date="2022" name="Hortic Res">
        <title>A haplotype resolved chromosomal level avocado genome allows analysis of novel avocado genes.</title>
        <authorList>
            <person name="Nath O."/>
            <person name="Fletcher S.J."/>
            <person name="Hayward A."/>
            <person name="Shaw L.M."/>
            <person name="Masouleh A.K."/>
            <person name="Furtado A."/>
            <person name="Henry R.J."/>
            <person name="Mitter N."/>
        </authorList>
    </citation>
    <scope>NUCLEOTIDE SEQUENCE [LARGE SCALE GENOMIC DNA]</scope>
    <source>
        <strain evidence="2">cv. Hass</strain>
    </source>
</reference>
<organism evidence="1 2">
    <name type="scientific">Persea americana</name>
    <name type="common">Avocado</name>
    <dbReference type="NCBI Taxonomy" id="3435"/>
    <lineage>
        <taxon>Eukaryota</taxon>
        <taxon>Viridiplantae</taxon>
        <taxon>Streptophyta</taxon>
        <taxon>Embryophyta</taxon>
        <taxon>Tracheophyta</taxon>
        <taxon>Spermatophyta</taxon>
        <taxon>Magnoliopsida</taxon>
        <taxon>Magnoliidae</taxon>
        <taxon>Laurales</taxon>
        <taxon>Lauraceae</taxon>
        <taxon>Persea</taxon>
    </lineage>
</organism>
<name>A0ACC2M600_PERAE</name>
<gene>
    <name evidence="1" type="ORF">MRB53_017542</name>
</gene>
<proteinExistence type="predicted"/>
<dbReference type="Proteomes" id="UP001234297">
    <property type="component" value="Chromosome 5"/>
</dbReference>
<keyword evidence="2" id="KW-1185">Reference proteome</keyword>
<accession>A0ACC2M600</accession>
<comment type="caution">
    <text evidence="1">The sequence shown here is derived from an EMBL/GenBank/DDBJ whole genome shotgun (WGS) entry which is preliminary data.</text>
</comment>
<sequence>MRNESHVISNTKPKIRIIHVLAPEIIKTDASNFRQLVQRLTGMKGEEEPKKKIKALESNNYKAEETTESCNSGSRDKMKEEEEEERRGEENRKSFGDLDSLIRELIDDFPLVPLNSSCKDAFGESG</sequence>